<evidence type="ECO:0008006" key="4">
    <source>
        <dbReference type="Google" id="ProtNLM"/>
    </source>
</evidence>
<accession>A0ABW0VYF8</accession>
<protein>
    <recommendedName>
        <fullName evidence="4">DUF2834 domain-containing protein</fullName>
    </recommendedName>
</protein>
<dbReference type="PANTHER" id="PTHR36009">
    <property type="match status" value="1"/>
</dbReference>
<dbReference type="Proteomes" id="UP001596047">
    <property type="component" value="Unassembled WGS sequence"/>
</dbReference>
<gene>
    <name evidence="2" type="ORF">ACFPYJ_11625</name>
</gene>
<organism evidence="2 3">
    <name type="scientific">Paenibacillus solisilvae</name>
    <dbReference type="NCBI Taxonomy" id="2486751"/>
    <lineage>
        <taxon>Bacteria</taxon>
        <taxon>Bacillati</taxon>
        <taxon>Bacillota</taxon>
        <taxon>Bacilli</taxon>
        <taxon>Bacillales</taxon>
        <taxon>Paenibacillaceae</taxon>
        <taxon>Paenibacillus</taxon>
    </lineage>
</organism>
<keyword evidence="1" id="KW-0812">Transmembrane</keyword>
<dbReference type="RefSeq" id="WP_379188302.1">
    <property type="nucleotide sequence ID" value="NZ_JBHSOW010000041.1"/>
</dbReference>
<feature type="transmembrane region" description="Helical" evidence="1">
    <location>
        <begin position="97"/>
        <end position="116"/>
    </location>
</feature>
<keyword evidence="1" id="KW-0472">Membrane</keyword>
<evidence type="ECO:0000313" key="3">
    <source>
        <dbReference type="Proteomes" id="UP001596047"/>
    </source>
</evidence>
<feature type="transmembrane region" description="Helical" evidence="1">
    <location>
        <begin position="25"/>
        <end position="48"/>
    </location>
</feature>
<sequence>MFALLPYYWLHPFGAQGRSRRIPRLLLRLLVSRITFVVLMLLAAGLTIQGLAAGDPAAYSEAYSSSQFVHVMTIDLGVLTFLAVYAIYQDCKRQGKAAGYGLLGLLPILGLLFYVLNDRGKTAKLRIVGRA</sequence>
<evidence type="ECO:0000256" key="1">
    <source>
        <dbReference type="SAM" id="Phobius"/>
    </source>
</evidence>
<proteinExistence type="predicted"/>
<keyword evidence="1" id="KW-1133">Transmembrane helix</keyword>
<feature type="transmembrane region" description="Helical" evidence="1">
    <location>
        <begin position="68"/>
        <end position="88"/>
    </location>
</feature>
<dbReference type="EMBL" id="JBHSOW010000041">
    <property type="protein sequence ID" value="MFC5649759.1"/>
    <property type="molecule type" value="Genomic_DNA"/>
</dbReference>
<reference evidence="3" key="1">
    <citation type="journal article" date="2019" name="Int. J. Syst. Evol. Microbiol.">
        <title>The Global Catalogue of Microorganisms (GCM) 10K type strain sequencing project: providing services to taxonomists for standard genome sequencing and annotation.</title>
        <authorList>
            <consortium name="The Broad Institute Genomics Platform"/>
            <consortium name="The Broad Institute Genome Sequencing Center for Infectious Disease"/>
            <person name="Wu L."/>
            <person name="Ma J."/>
        </authorList>
    </citation>
    <scope>NUCLEOTIDE SEQUENCE [LARGE SCALE GENOMIC DNA]</scope>
    <source>
        <strain evidence="3">CGMCC 1.3240</strain>
    </source>
</reference>
<dbReference type="PANTHER" id="PTHR36009:SF3">
    <property type="entry name" value="TRANSMEMBRANE PROTEIN"/>
    <property type="match status" value="1"/>
</dbReference>
<keyword evidence="3" id="KW-1185">Reference proteome</keyword>
<name>A0ABW0VYF8_9BACL</name>
<comment type="caution">
    <text evidence="2">The sequence shown here is derived from an EMBL/GenBank/DDBJ whole genome shotgun (WGS) entry which is preliminary data.</text>
</comment>
<evidence type="ECO:0000313" key="2">
    <source>
        <dbReference type="EMBL" id="MFC5649759.1"/>
    </source>
</evidence>